<evidence type="ECO:0008006" key="4">
    <source>
        <dbReference type="Google" id="ProtNLM"/>
    </source>
</evidence>
<protein>
    <recommendedName>
        <fullName evidence="4">Lipoprotein</fullName>
    </recommendedName>
</protein>
<feature type="signal peptide" evidence="1">
    <location>
        <begin position="1"/>
        <end position="23"/>
    </location>
</feature>
<name>A0A1K1NKG3_SELRU</name>
<evidence type="ECO:0000256" key="1">
    <source>
        <dbReference type="SAM" id="SignalP"/>
    </source>
</evidence>
<reference evidence="3" key="1">
    <citation type="submission" date="2016-11" db="EMBL/GenBank/DDBJ databases">
        <authorList>
            <person name="Varghese N."/>
            <person name="Submissions S."/>
        </authorList>
    </citation>
    <scope>NUCLEOTIDE SEQUENCE [LARGE SCALE GENOMIC DNA]</scope>
    <source>
        <strain evidence="3">C3</strain>
    </source>
</reference>
<dbReference type="RefSeq" id="WP_072306084.1">
    <property type="nucleotide sequence ID" value="NZ_FPJA01000006.1"/>
</dbReference>
<dbReference type="Proteomes" id="UP000182958">
    <property type="component" value="Unassembled WGS sequence"/>
</dbReference>
<evidence type="ECO:0000313" key="3">
    <source>
        <dbReference type="Proteomes" id="UP000182958"/>
    </source>
</evidence>
<evidence type="ECO:0000313" key="2">
    <source>
        <dbReference type="EMBL" id="SFW35753.1"/>
    </source>
</evidence>
<dbReference type="EMBL" id="FPJA01000006">
    <property type="protein sequence ID" value="SFW35753.1"/>
    <property type="molecule type" value="Genomic_DNA"/>
</dbReference>
<proteinExistence type="predicted"/>
<dbReference type="AlphaFoldDB" id="A0A1K1NKG3"/>
<keyword evidence="1" id="KW-0732">Signal</keyword>
<keyword evidence="3" id="KW-1185">Reference proteome</keyword>
<accession>A0A1K1NKG3</accession>
<gene>
    <name evidence="2" type="ORF">SAMN02910323_1435</name>
</gene>
<organism evidence="2 3">
    <name type="scientific">Selenomonas ruminantium</name>
    <dbReference type="NCBI Taxonomy" id="971"/>
    <lineage>
        <taxon>Bacteria</taxon>
        <taxon>Bacillati</taxon>
        <taxon>Bacillota</taxon>
        <taxon>Negativicutes</taxon>
        <taxon>Selenomonadales</taxon>
        <taxon>Selenomonadaceae</taxon>
        <taxon>Selenomonas</taxon>
    </lineage>
</organism>
<sequence>MNVRRILLATVFFLLLLPRGVWAKPMDVMAVGFDKGGNEAVAVERMCMAATGHSLAFIIPPSQDPSSDFVRLIKAHYKEVTSNPQIKQRKNGPPLVVTGFVTVDFDRLKAIVRTEIKGIQNENTDAATCFLIRVQGIDNPQQLRHAYGDIIQTYSAVFENLGFRVKAGEEVTPEVLKNPPGESFEDFCRRVSEAAKEDVEITYAIVGEISVEKLAESPAGITWGSSAHLQARDFTSADGEKIIFDFGDDYKLKGRGELAGFFAMRKAAMNSSRALAEHTLAYWKSAH</sequence>
<feature type="chain" id="PRO_5012724247" description="Lipoprotein" evidence="1">
    <location>
        <begin position="24"/>
        <end position="287"/>
    </location>
</feature>